<accession>A0AAU7ATE7</accession>
<evidence type="ECO:0000256" key="1">
    <source>
        <dbReference type="SAM" id="MobiDB-lite"/>
    </source>
</evidence>
<evidence type="ECO:0000256" key="2">
    <source>
        <dbReference type="SAM" id="SignalP"/>
    </source>
</evidence>
<dbReference type="KEGG" id="parq:DSM112329_01734"/>
<dbReference type="PROSITE" id="PS51257">
    <property type="entry name" value="PROKAR_LIPOPROTEIN"/>
    <property type="match status" value="1"/>
</dbReference>
<protein>
    <submittedName>
        <fullName evidence="3">Uncharacterized protein</fullName>
    </submittedName>
</protein>
<dbReference type="AlphaFoldDB" id="A0AAU7ATE7"/>
<feature type="region of interest" description="Disordered" evidence="1">
    <location>
        <begin position="132"/>
        <end position="153"/>
    </location>
</feature>
<organism evidence="3">
    <name type="scientific">Paraconexibacter sp. AEG42_29</name>
    <dbReference type="NCBI Taxonomy" id="2997339"/>
    <lineage>
        <taxon>Bacteria</taxon>
        <taxon>Bacillati</taxon>
        <taxon>Actinomycetota</taxon>
        <taxon>Thermoleophilia</taxon>
        <taxon>Solirubrobacterales</taxon>
        <taxon>Paraconexibacteraceae</taxon>
        <taxon>Paraconexibacter</taxon>
    </lineage>
</organism>
<dbReference type="RefSeq" id="WP_354701421.1">
    <property type="nucleotide sequence ID" value="NZ_CP114014.1"/>
</dbReference>
<evidence type="ECO:0000313" key="3">
    <source>
        <dbReference type="EMBL" id="XAY04896.1"/>
    </source>
</evidence>
<feature type="signal peptide" evidence="2">
    <location>
        <begin position="1"/>
        <end position="24"/>
    </location>
</feature>
<name>A0AAU7ATE7_9ACTN</name>
<feature type="chain" id="PRO_5043425472" evidence="2">
    <location>
        <begin position="25"/>
        <end position="153"/>
    </location>
</feature>
<dbReference type="EMBL" id="CP114014">
    <property type="protein sequence ID" value="XAY04896.1"/>
    <property type="molecule type" value="Genomic_DNA"/>
</dbReference>
<reference evidence="3" key="1">
    <citation type="submission" date="2022-12" db="EMBL/GenBank/DDBJ databases">
        <title>Paraconexibacter alkalitolerans sp. nov. and Baekduia alba sp. nov., isolated from soil and emended description of the genera Paraconexibacter (Chun et al., 2020) and Baekduia (An et al., 2020).</title>
        <authorList>
            <person name="Vieira S."/>
            <person name="Huber K.J."/>
            <person name="Geppert A."/>
            <person name="Wolf J."/>
            <person name="Neumann-Schaal M."/>
            <person name="Muesken M."/>
            <person name="Overmann J."/>
        </authorList>
    </citation>
    <scope>NUCLEOTIDE SEQUENCE</scope>
    <source>
        <strain evidence="3">AEG42_29</strain>
    </source>
</reference>
<sequence>MRRLLLLLALSPLVLLVGCGDSNSDSTGGTSATTAVTTTIAAAPDTDAAAAWSGSWRSSFGAMELSAGADGRVTGTYAYCGGTVTGTVSGTVFTGTWAEDPSSGSCQKRGATADTSGDFTFTMNGDGTSFEGSWTYADGRKNSGGDRWTGTRG</sequence>
<keyword evidence="2" id="KW-0732">Signal</keyword>
<proteinExistence type="predicted"/>
<gene>
    <name evidence="3" type="ORF">DSM112329_01734</name>
</gene>